<name>A0AAW4MYH3_9FIRM</name>
<dbReference type="Proteomes" id="UP001196408">
    <property type="component" value="Unassembled WGS sequence"/>
</dbReference>
<keyword evidence="4" id="KW-1185">Reference proteome</keyword>
<proteinExistence type="predicted"/>
<evidence type="ECO:0000313" key="1">
    <source>
        <dbReference type="EMBL" id="MBV3383007.1"/>
    </source>
</evidence>
<comment type="caution">
    <text evidence="1">The sequence shown here is derived from an EMBL/GenBank/DDBJ whole genome shotgun (WGS) entry which is preliminary data.</text>
</comment>
<reference evidence="1 4" key="1">
    <citation type="submission" date="2021-06" db="EMBL/GenBank/DDBJ databases">
        <title>Collection of gut derived symbiotic bacterial strains cultured from healthy donors.</title>
        <authorList>
            <person name="Lin H."/>
            <person name="Littmann E."/>
            <person name="Pamer E.G."/>
        </authorList>
    </citation>
    <scope>NUCLEOTIDE SEQUENCE</scope>
    <source>
        <strain evidence="2 4">MSK.21.70</strain>
        <strain evidence="1">MSK.21.82</strain>
    </source>
</reference>
<organism evidence="1 3">
    <name type="scientific">Catenibacterium mitsuokai</name>
    <dbReference type="NCBI Taxonomy" id="100886"/>
    <lineage>
        <taxon>Bacteria</taxon>
        <taxon>Bacillati</taxon>
        <taxon>Bacillota</taxon>
        <taxon>Erysipelotrichia</taxon>
        <taxon>Erysipelotrichales</taxon>
        <taxon>Coprobacillaceae</taxon>
        <taxon>Catenibacterium</taxon>
    </lineage>
</organism>
<dbReference type="EMBL" id="JAHOEF010000042">
    <property type="protein sequence ID" value="MBV3383007.1"/>
    <property type="molecule type" value="Genomic_DNA"/>
</dbReference>
<dbReference type="EMBL" id="JAHOEL010000022">
    <property type="protein sequence ID" value="MBV3392597.1"/>
    <property type="molecule type" value="Genomic_DNA"/>
</dbReference>
<evidence type="ECO:0000313" key="2">
    <source>
        <dbReference type="EMBL" id="MBV3392597.1"/>
    </source>
</evidence>
<gene>
    <name evidence="1" type="ORF">KSV97_07205</name>
    <name evidence="2" type="ORF">KSW06_04860</name>
</gene>
<dbReference type="RefSeq" id="WP_217747801.1">
    <property type="nucleotide sequence ID" value="NZ_JAHOEB010000022.1"/>
</dbReference>
<dbReference type="AlphaFoldDB" id="A0AAW4MYH3"/>
<dbReference type="Pfam" id="PF13797">
    <property type="entry name" value="Post_transc_reg"/>
    <property type="match status" value="1"/>
</dbReference>
<dbReference type="Proteomes" id="UP001197492">
    <property type="component" value="Unassembled WGS sequence"/>
</dbReference>
<evidence type="ECO:0000313" key="3">
    <source>
        <dbReference type="Proteomes" id="UP001196408"/>
    </source>
</evidence>
<evidence type="ECO:0000313" key="4">
    <source>
        <dbReference type="Proteomes" id="UP001197492"/>
    </source>
</evidence>
<accession>A0AAW4MYH3</accession>
<dbReference type="InterPro" id="IPR025716">
    <property type="entry name" value="Post-transcriptional_regulator"/>
</dbReference>
<sequence length="95" mass="11072">MDMDLSKPLPDEVVFILQAKAYEFQKDGVEKIVAAEIEDYLRNVVWRNKISITFCDMIDDIMSLQFSTIFEYLQAKVIKEAETKNLADFQSLIMK</sequence>
<protein>
    <submittedName>
        <fullName evidence="1">Post-transcriptional regulator</fullName>
    </submittedName>
</protein>